<organism evidence="4 5">
    <name type="scientific">Clostridium bornimense</name>
    <dbReference type="NCBI Taxonomy" id="1216932"/>
    <lineage>
        <taxon>Bacteria</taxon>
        <taxon>Bacillati</taxon>
        <taxon>Bacillota</taxon>
        <taxon>Clostridia</taxon>
        <taxon>Eubacteriales</taxon>
        <taxon>Clostridiaceae</taxon>
        <taxon>Clostridium</taxon>
    </lineage>
</organism>
<dbReference type="RefSeq" id="WP_044038673.1">
    <property type="nucleotide sequence ID" value="NZ_HG917868.1"/>
</dbReference>
<dbReference type="OrthoDB" id="9772024at2"/>
<dbReference type="GO" id="GO:0030288">
    <property type="term" value="C:outer membrane-bounded periplasmic space"/>
    <property type="evidence" value="ECO:0007669"/>
    <property type="project" value="TreeGrafter"/>
</dbReference>
<dbReference type="GO" id="GO:0008745">
    <property type="term" value="F:N-acetylmuramoyl-L-alanine amidase activity"/>
    <property type="evidence" value="ECO:0007669"/>
    <property type="project" value="InterPro"/>
</dbReference>
<proteinExistence type="predicted"/>
<dbReference type="PANTHER" id="PTHR30404:SF0">
    <property type="entry name" value="N-ACETYLMURAMOYL-L-ALANINE AMIDASE AMIC"/>
    <property type="match status" value="1"/>
</dbReference>
<feature type="transmembrane region" description="Helical" evidence="2">
    <location>
        <begin position="21"/>
        <end position="43"/>
    </location>
</feature>
<evidence type="ECO:0000313" key="4">
    <source>
        <dbReference type="EMBL" id="CDM69049.1"/>
    </source>
</evidence>
<keyword evidence="2" id="KW-0812">Transmembrane</keyword>
<dbReference type="Proteomes" id="UP000019426">
    <property type="component" value="Chromosome M2/40_rep1"/>
</dbReference>
<dbReference type="HOGENOM" id="CLU_014322_7_3_9"/>
<dbReference type="GO" id="GO:0009253">
    <property type="term" value="P:peptidoglycan catabolic process"/>
    <property type="evidence" value="ECO:0007669"/>
    <property type="project" value="InterPro"/>
</dbReference>
<dbReference type="SUPFAM" id="SSF53187">
    <property type="entry name" value="Zn-dependent exopeptidases"/>
    <property type="match status" value="1"/>
</dbReference>
<accession>W6RZK6</accession>
<evidence type="ECO:0000256" key="2">
    <source>
        <dbReference type="SAM" id="Phobius"/>
    </source>
</evidence>
<dbReference type="InterPro" id="IPR050695">
    <property type="entry name" value="N-acetylmuramoyl_amidase_3"/>
</dbReference>
<dbReference type="SMART" id="SM00646">
    <property type="entry name" value="Ami_3"/>
    <property type="match status" value="1"/>
</dbReference>
<evidence type="ECO:0000256" key="1">
    <source>
        <dbReference type="ARBA" id="ARBA00022801"/>
    </source>
</evidence>
<feature type="domain" description="MurNAc-LAA" evidence="3">
    <location>
        <begin position="143"/>
        <end position="256"/>
    </location>
</feature>
<dbReference type="eggNOG" id="COG0860">
    <property type="taxonomic scope" value="Bacteria"/>
</dbReference>
<evidence type="ECO:0000259" key="3">
    <source>
        <dbReference type="SMART" id="SM00646"/>
    </source>
</evidence>
<keyword evidence="5" id="KW-1185">Reference proteome</keyword>
<keyword evidence="2" id="KW-0472">Membrane</keyword>
<dbReference type="STRING" id="1216932.CM240_1891"/>
<dbReference type="Pfam" id="PF01520">
    <property type="entry name" value="Amidase_3"/>
    <property type="match status" value="1"/>
</dbReference>
<dbReference type="PATRIC" id="fig|1216932.3.peg.1890"/>
<gene>
    <name evidence="4" type="ORF">CM240_1891</name>
</gene>
<dbReference type="EMBL" id="HG917868">
    <property type="protein sequence ID" value="CDM69049.1"/>
    <property type="molecule type" value="Genomic_DNA"/>
</dbReference>
<keyword evidence="2" id="KW-1133">Transmembrane helix</keyword>
<reference evidence="4 5" key="1">
    <citation type="submission" date="2013-11" db="EMBL/GenBank/DDBJ databases">
        <title>Complete genome sequence of Clostridum sp. M2/40.</title>
        <authorList>
            <person name="Wibberg D."/>
            <person name="Puehler A."/>
            <person name="Schlueter A."/>
        </authorList>
    </citation>
    <scope>NUCLEOTIDE SEQUENCE [LARGE SCALE GENOMIC DNA]</scope>
    <source>
        <strain evidence="5">M2/40</strain>
    </source>
</reference>
<evidence type="ECO:0000313" key="5">
    <source>
        <dbReference type="Proteomes" id="UP000019426"/>
    </source>
</evidence>
<dbReference type="CDD" id="cd02696">
    <property type="entry name" value="MurNAc-LAA"/>
    <property type="match status" value="1"/>
</dbReference>
<protein>
    <submittedName>
        <fullName evidence="4">Putative N-acetylmuramoyl-L-alanine amidase</fullName>
    </submittedName>
</protein>
<dbReference type="PANTHER" id="PTHR30404">
    <property type="entry name" value="N-ACETYLMURAMOYL-L-ALANINE AMIDASE"/>
    <property type="match status" value="1"/>
</dbReference>
<name>W6RZK6_9CLOT</name>
<dbReference type="InterPro" id="IPR002508">
    <property type="entry name" value="MurNAc-LAA_cat"/>
</dbReference>
<keyword evidence="1" id="KW-0378">Hydrolase</keyword>
<dbReference type="KEGG" id="clt:CM240_1891"/>
<dbReference type="AlphaFoldDB" id="W6RZK6"/>
<sequence length="270" mass="30239">MSRKSKLSAKEQKKRRIRRRVTIRLTVLFFAIIGVISTFNFIFQQGKNFVTYVFSEEEVENAEDIALASVDDDKFTICIDPGHGSHDEGTKSASGVKEKDINLKVALKLGKMLEKEDVKVIYTRKSDNLSWTGDEIEDLKERVNISNRAKSDVFISIHCNGGEDETYNGIETWCRYPNTDGAKLAELVQAKLNALNYSPGRGIKYESDGELAVLKNNNAAAILVEIGFLTNSDDLEYLKSSIGQENIAAAIADSVMEYKQENFDNDTESE</sequence>
<dbReference type="Gene3D" id="3.40.630.40">
    <property type="entry name" value="Zn-dependent exopeptidases"/>
    <property type="match status" value="1"/>
</dbReference>